<evidence type="ECO:0000313" key="3">
    <source>
        <dbReference type="EMBL" id="OLL25626.1"/>
    </source>
</evidence>
<keyword evidence="4" id="KW-1185">Reference proteome</keyword>
<dbReference type="PANTHER" id="PTHR10788:SF15">
    <property type="entry name" value="TREHALOSE SYNTHASE COMPLEX REGULATORY SUBUNIT TPS3-RELATED"/>
    <property type="match status" value="1"/>
</dbReference>
<dbReference type="FunFam" id="3.40.50.2000:FF:000036">
    <property type="entry name" value="Alpha,alpha-trehalose-phosphate synthase subunit Tps2"/>
    <property type="match status" value="1"/>
</dbReference>
<dbReference type="SUPFAM" id="SSF56784">
    <property type="entry name" value="HAD-like"/>
    <property type="match status" value="1"/>
</dbReference>
<dbReference type="GO" id="GO:0003825">
    <property type="term" value="F:alpha,alpha-trehalose-phosphate synthase (UDP-forming) activity"/>
    <property type="evidence" value="ECO:0007669"/>
    <property type="project" value="TreeGrafter"/>
</dbReference>
<gene>
    <name evidence="3" type="ORF">NEOLI_002964</name>
</gene>
<evidence type="ECO:0000313" key="4">
    <source>
        <dbReference type="Proteomes" id="UP000186594"/>
    </source>
</evidence>
<comment type="caution">
    <text evidence="3">The sequence shown here is derived from an EMBL/GenBank/DDBJ whole genome shotgun (WGS) entry which is preliminary data.</text>
</comment>
<comment type="similarity">
    <text evidence="1">In the N-terminal section; belongs to the glycosyltransferase 20 family.</text>
</comment>
<evidence type="ECO:0000256" key="2">
    <source>
        <dbReference type="ARBA" id="ARBA00006330"/>
    </source>
</evidence>
<dbReference type="Pfam" id="PF00982">
    <property type="entry name" value="Glyco_transf_20"/>
    <property type="match status" value="1"/>
</dbReference>
<dbReference type="InterPro" id="IPR006379">
    <property type="entry name" value="HAD-SF_hydro_IIB"/>
</dbReference>
<sequence>PADAQPARAAALARAHCLAVAVPESARVGHYAHFCKQILWPFFHYQIPDNPRSKVYEDHSWHHYLRVNHAFAAALVRAYSPGDRLWIHDYHLLLVPALVRKALPNANIGFFLHVAFPSSEVFRCLAVRKDLLAGMLGANLVAFQTAEYSHHFLQTCSRVLGVEATATGVYLPDRFVHVTDIPIGIDICALHRKLRDPAVLHWIALLKQRYDGKKILVGRDKLDHVKGVRQKMLGFERFLQDHPHLASDVVFIQVALSTTEQNELSSQVVDTISRINSSHANLAYDPVVFLHQDITYEQYLALLTVADVLVITSLREGMNLTCHEYVVCQETRKKPLILSEFTGSSTVFQGAILVNPWDTKRVASCIYQALQMSPQESASRWQKMWDYINSHTAENWTTTFLDKLDSTYNDQQRHQAQFIKRFTPEEFHGEYKNARNRLFLLDYEGTLVSWGSPGDVIMTSPQHTIDLLNDLLSDPRNSVWIFSDSTSQDIQKLANRVNRLGLVAEYGCLLRRPNSNFWEIICDNSDWRKPVLEILEYYAERTPGSKIIKGRVVLKFQWDKCEELEFAARQASEIANHINDACTDKQVHAIPTEGTVLVLPTTITKTSTAQKILKEQSTEVDVDFVVVAGDDRGDEPVFEWAARLEEEHEVKSVVTISVGAKQTAAKRWVAAVNGLVAGLNGLCVGHQPGD</sequence>
<comment type="similarity">
    <text evidence="2">In the C-terminal section; belongs to the trehalose phosphatase family.</text>
</comment>
<dbReference type="InterPro" id="IPR001830">
    <property type="entry name" value="Glyco_trans_20"/>
</dbReference>
<dbReference type="OrthoDB" id="755951at2759"/>
<name>A0A1U7LSH3_NEOID</name>
<dbReference type="OMA" id="MFYESAS"/>
<dbReference type="Gene3D" id="3.30.70.1020">
    <property type="entry name" value="Trehalose-6-phosphate phosphatase related protein, domain 2"/>
    <property type="match status" value="1"/>
</dbReference>
<dbReference type="Gene3D" id="3.40.50.1000">
    <property type="entry name" value="HAD superfamily/HAD-like"/>
    <property type="match status" value="1"/>
</dbReference>
<dbReference type="PANTHER" id="PTHR10788">
    <property type="entry name" value="TREHALOSE-6-PHOSPHATE SYNTHASE"/>
    <property type="match status" value="1"/>
</dbReference>
<dbReference type="GO" id="GO:0005992">
    <property type="term" value="P:trehalose biosynthetic process"/>
    <property type="evidence" value="ECO:0007669"/>
    <property type="project" value="InterPro"/>
</dbReference>
<feature type="non-terminal residue" evidence="3">
    <location>
        <position position="1"/>
    </location>
</feature>
<dbReference type="InterPro" id="IPR036412">
    <property type="entry name" value="HAD-like_sf"/>
</dbReference>
<accession>A0A1U7LSH3</accession>
<dbReference type="GO" id="GO:0004805">
    <property type="term" value="F:trehalose-phosphatase activity"/>
    <property type="evidence" value="ECO:0007669"/>
    <property type="project" value="TreeGrafter"/>
</dbReference>
<dbReference type="Gene3D" id="3.40.50.2000">
    <property type="entry name" value="Glycogen Phosphorylase B"/>
    <property type="match status" value="2"/>
</dbReference>
<reference evidence="3 4" key="1">
    <citation type="submission" date="2016-04" db="EMBL/GenBank/DDBJ databases">
        <title>Evolutionary innovation and constraint leading to complex multicellularity in the Ascomycota.</title>
        <authorList>
            <person name="Cisse O."/>
            <person name="Nguyen A."/>
            <person name="Hewitt D.A."/>
            <person name="Jedd G."/>
            <person name="Stajich J.E."/>
        </authorList>
    </citation>
    <scope>NUCLEOTIDE SEQUENCE [LARGE SCALE GENOMIC DNA]</scope>
    <source>
        <strain evidence="3 4">DAH-3</strain>
    </source>
</reference>
<protein>
    <submittedName>
        <fullName evidence="3">Putative alpha,alpha-trehalose-phosphate synthase [UDP-forming] subunit</fullName>
    </submittedName>
</protein>
<dbReference type="InterPro" id="IPR023214">
    <property type="entry name" value="HAD_sf"/>
</dbReference>
<dbReference type="SUPFAM" id="SSF53756">
    <property type="entry name" value="UDP-Glycosyltransferase/glycogen phosphorylase"/>
    <property type="match status" value="1"/>
</dbReference>
<dbReference type="Pfam" id="PF02358">
    <property type="entry name" value="Trehalose_PPase"/>
    <property type="match status" value="1"/>
</dbReference>
<dbReference type="AlphaFoldDB" id="A0A1U7LSH3"/>
<dbReference type="InterPro" id="IPR003337">
    <property type="entry name" value="Trehalose_PPase"/>
</dbReference>
<dbReference type="Proteomes" id="UP000186594">
    <property type="component" value="Unassembled WGS sequence"/>
</dbReference>
<evidence type="ECO:0000256" key="1">
    <source>
        <dbReference type="ARBA" id="ARBA00005409"/>
    </source>
</evidence>
<organism evidence="3 4">
    <name type="scientific">Neolecta irregularis (strain DAH-3)</name>
    <dbReference type="NCBI Taxonomy" id="1198029"/>
    <lineage>
        <taxon>Eukaryota</taxon>
        <taxon>Fungi</taxon>
        <taxon>Dikarya</taxon>
        <taxon>Ascomycota</taxon>
        <taxon>Taphrinomycotina</taxon>
        <taxon>Neolectales</taxon>
        <taxon>Neolectaceae</taxon>
        <taxon>Neolecta</taxon>
    </lineage>
</organism>
<dbReference type="EMBL" id="LXFE01000344">
    <property type="protein sequence ID" value="OLL25626.1"/>
    <property type="molecule type" value="Genomic_DNA"/>
</dbReference>
<dbReference type="STRING" id="1198029.A0A1U7LSH3"/>
<dbReference type="NCBIfam" id="TIGR01484">
    <property type="entry name" value="HAD-SF-IIB"/>
    <property type="match status" value="1"/>
</dbReference>
<dbReference type="GO" id="GO:0005946">
    <property type="term" value="C:alpha,alpha-trehalose-phosphate synthase complex (UDP-forming)"/>
    <property type="evidence" value="ECO:0007669"/>
    <property type="project" value="TreeGrafter"/>
</dbReference>
<dbReference type="GO" id="GO:0005829">
    <property type="term" value="C:cytosol"/>
    <property type="evidence" value="ECO:0007669"/>
    <property type="project" value="TreeGrafter"/>
</dbReference>
<dbReference type="CDD" id="cd03788">
    <property type="entry name" value="GT20_TPS"/>
    <property type="match status" value="1"/>
</dbReference>
<proteinExistence type="inferred from homology"/>